<dbReference type="InterPro" id="IPR014755">
    <property type="entry name" value="Cu-Rt/internalin_Ig-like"/>
</dbReference>
<comment type="caution">
    <text evidence="3">The sequence shown here is derived from an EMBL/GenBank/DDBJ whole genome shotgun (WGS) entry which is preliminary data.</text>
</comment>
<organism evidence="3 4">
    <name type="scientific">Flavobacterium celericrescens</name>
    <dbReference type="NCBI Taxonomy" id="2709780"/>
    <lineage>
        <taxon>Bacteria</taxon>
        <taxon>Pseudomonadati</taxon>
        <taxon>Bacteroidota</taxon>
        <taxon>Flavobacteriia</taxon>
        <taxon>Flavobacteriales</taxon>
        <taxon>Flavobacteriaceae</taxon>
        <taxon>Flavobacterium</taxon>
    </lineage>
</organism>
<reference evidence="3 4" key="1">
    <citation type="submission" date="2020-02" db="EMBL/GenBank/DDBJ databases">
        <authorList>
            <person name="Chen W.-M."/>
        </authorList>
    </citation>
    <scope>NUCLEOTIDE SEQUENCE [LARGE SCALE GENOMIC DNA]</scope>
    <source>
        <strain evidence="3 4">TWA-26</strain>
    </source>
</reference>
<dbReference type="InterPro" id="IPR026341">
    <property type="entry name" value="T9SS_type_B"/>
</dbReference>
<keyword evidence="1 2" id="KW-0732">Signal</keyword>
<dbReference type="Gene3D" id="2.60.40.1220">
    <property type="match status" value="1"/>
</dbReference>
<feature type="signal peptide" evidence="2">
    <location>
        <begin position="1"/>
        <end position="20"/>
    </location>
</feature>
<gene>
    <name evidence="3" type="ORF">G4L40_07380</name>
</gene>
<dbReference type="EMBL" id="JAAJBV010000004">
    <property type="protein sequence ID" value="NHM04525.1"/>
    <property type="molecule type" value="Genomic_DNA"/>
</dbReference>
<evidence type="ECO:0000256" key="2">
    <source>
        <dbReference type="SAM" id="SignalP"/>
    </source>
</evidence>
<proteinExistence type="predicted"/>
<dbReference type="Proteomes" id="UP000761423">
    <property type="component" value="Unassembled WGS sequence"/>
</dbReference>
<feature type="chain" id="PRO_5045892681" evidence="2">
    <location>
        <begin position="21"/>
        <end position="1234"/>
    </location>
</feature>
<dbReference type="Pfam" id="PF13585">
    <property type="entry name" value="CHU_C"/>
    <property type="match status" value="1"/>
</dbReference>
<sequence>MILKKFIFLILLLVSNFSFSQCFQIESILVDACDSGGTSADEGFNEMFRIKIGATALNTSNLNVNWPSNTWQGLIQNTTTATKVAQLNADIIAAGGCGTVLEPTGGVLPANATVIIVSSQNFNITLNSFGALTANTYILFQDNTTVTTGHFGNYNATPGLRTLTVNFGTTCSDTVTYQRANLVNIFGISGGSTADNNGATVNFSPSGTPTYVNNGCTAPIPPFTVEAGTTPLSACPGDTINLTGTTQGQTSILWTAPSGSFSNPNNLITSYIVPTTAVSGSSITLTLTATNICGASISDNIVINISGSTLSLTSGSNNQTICSGDAITPIQYTFGGGATNVNITGLPSGVTSSIAGNVVTISGTPAANFSYSINTIGGCGTVTLNGTVAISSNATLSLTSGSNNQTICSGDAITPIQYTFGGGATNVNITGLPAGVTSSIAGNVVTISGTPAANFSYSINTIGGCGTVTLNETVAISSNTTLSLTSGSNNQTICSGDAITPIQYTFGGGATNVNITGLPAGVTSSIAGNVVTISGTPAANFSYSINTIGGCGTVTLNGTVALSSNATLSLTSGSNNQTICSGDAITPIQYTFGGGATNVNITGLPSGVTSSIAGNVVTISGTPATNFSYSINTIGGCGTVTLNGTVASTSGITPLFTQIIPVCQGTNINLPTTSTNGFTGVWQLISSSTTNVVYEFTPNAGQCASTTTMTIQIYPQPCVIISGNATYCDGDTTALTLTSIVPGTTFTWNVISYNLDGTHIVSGTGNTINQLLDLDNALNIGTATYYITPYANGCAGPAQQIEITVNPIPDVVAVATSTEICSGDTAHVDMTSAISGVTYTWTVVSTGVNGASNGTGSSIDQVLTTSNPLVNGNVVYTITPSLNGCTGASVTVQIDVKARPEFFGTISNPVICSGETTNINLSASLPGTNFTWTVITTNVSGASDGTGASIDQTLTSILGGTAVYTVVPELNGCSGSPIQVTVIVNPLPQPVLEDGTLCIVQATGEVYQTYTLDTGLSATGYSFDWYLDGVLIPAANGPTHIADEVGVYSVIVTNTTTTCVSAEEFATVDFVYPADSFTATVTNAFTDNATITITVAGDGTGTLLYQLDEGALQSSNVFTGVSAGTHTVTVVDTEGCTFITQTVLVIDYPKYFTPNGDGENDTWNIVGMDQADAKLYIFDRYGKLIKQISPSIGSDGWDGTFNNQQLPSTDYWFTIDYTENGAAKQFKAHFSLKR</sequence>
<evidence type="ECO:0000313" key="3">
    <source>
        <dbReference type="EMBL" id="NHM04525.1"/>
    </source>
</evidence>
<accession>A0ABX0IGT1</accession>
<dbReference type="NCBIfam" id="TIGR04131">
    <property type="entry name" value="Bac_Flav_CTERM"/>
    <property type="match status" value="1"/>
</dbReference>
<dbReference type="RefSeq" id="WP_166236564.1">
    <property type="nucleotide sequence ID" value="NZ_JAAJBV010000004.1"/>
</dbReference>
<name>A0ABX0IGT1_9FLAO</name>
<protein>
    <submittedName>
        <fullName evidence="3">T9SS type B sorting domain-containing protein</fullName>
    </submittedName>
</protein>
<evidence type="ECO:0000256" key="1">
    <source>
        <dbReference type="ARBA" id="ARBA00022729"/>
    </source>
</evidence>
<keyword evidence="4" id="KW-1185">Reference proteome</keyword>
<evidence type="ECO:0000313" key="4">
    <source>
        <dbReference type="Proteomes" id="UP000761423"/>
    </source>
</evidence>